<evidence type="ECO:0000256" key="1">
    <source>
        <dbReference type="ARBA" id="ARBA00004567"/>
    </source>
</evidence>
<dbReference type="OrthoDB" id="3365060at2759"/>
<dbReference type="Proteomes" id="UP000494040">
    <property type="component" value="Unassembled WGS sequence"/>
</dbReference>
<keyword evidence="6" id="KW-0653">Protein transport</keyword>
<dbReference type="Pfam" id="PF05172">
    <property type="entry name" value="RRM_Nup35"/>
    <property type="match status" value="1"/>
</dbReference>
<sequence>MYYLLVIVFGYFVYGLLVEVKVYFERKANATPVYNCCEHEDRLLRRYRWLSSEYQRLEQPRKNVWAETMVGEMKSPGASGQYLPGFLLGEPEVNHEFLSRSQASPEKMNVSPRHGESPLQITSFRPHYNHGSKMVLNGPPISSLFDEEMKAKNAEVTTDRTIGATPDRMDTVGNDAVDSEGHWIVVYGFPPSASAHVLSIFSQLGQVMEHSFPTSGNWMFLKFGNRGDVRKALGYNERIINGNIMIGVSERKNINQMRLSCPTSPAFNNSVTAQAFSPTSPKIRHLSLSRREMATPDQPTPQKDTSVVGKVIDFVLGW</sequence>
<evidence type="ECO:0000256" key="9">
    <source>
        <dbReference type="ARBA" id="ARBA00023242"/>
    </source>
</evidence>
<dbReference type="GO" id="GO:0044615">
    <property type="term" value="C:nuclear pore nuclear basket"/>
    <property type="evidence" value="ECO:0007669"/>
    <property type="project" value="TreeGrafter"/>
</dbReference>
<evidence type="ECO:0000256" key="2">
    <source>
        <dbReference type="ARBA" id="ARBA00009454"/>
    </source>
</evidence>
<reference evidence="15" key="1">
    <citation type="submission" date="2022-01" db="UniProtKB">
        <authorList>
            <consortium name="EnsemblMetazoa"/>
        </authorList>
    </citation>
    <scope>IDENTIFICATION</scope>
</reference>
<dbReference type="PANTHER" id="PTHR21527">
    <property type="entry name" value="NUCLEOPORIN NUP35"/>
    <property type="match status" value="1"/>
</dbReference>
<dbReference type="GO" id="GO:0051028">
    <property type="term" value="P:mRNA transport"/>
    <property type="evidence" value="ECO:0007669"/>
    <property type="project" value="UniProtKB-UniRule"/>
</dbReference>
<dbReference type="SUPFAM" id="SSF54928">
    <property type="entry name" value="RNA-binding domain, RBD"/>
    <property type="match status" value="1"/>
</dbReference>
<dbReference type="KEGG" id="clec:106663088"/>
<evidence type="ECO:0000256" key="13">
    <source>
        <dbReference type="SAM" id="Phobius"/>
    </source>
</evidence>
<dbReference type="GO" id="GO:0044613">
    <property type="term" value="C:nuclear pore central transport channel"/>
    <property type="evidence" value="ECO:0007669"/>
    <property type="project" value="TreeGrafter"/>
</dbReference>
<feature type="transmembrane region" description="Helical" evidence="13">
    <location>
        <begin position="6"/>
        <end position="24"/>
    </location>
</feature>
<dbReference type="CDD" id="cd12441">
    <property type="entry name" value="RRM_Nup53_like"/>
    <property type="match status" value="1"/>
</dbReference>
<evidence type="ECO:0000313" key="15">
    <source>
        <dbReference type="EnsemblMetazoa" id="XP_014243142.2"/>
    </source>
</evidence>
<dbReference type="GO" id="GO:0003676">
    <property type="term" value="F:nucleic acid binding"/>
    <property type="evidence" value="ECO:0007669"/>
    <property type="project" value="InterPro"/>
</dbReference>
<dbReference type="PANTHER" id="PTHR21527:SF6">
    <property type="entry name" value="NUCLEOPORIN NUP35"/>
    <property type="match status" value="1"/>
</dbReference>
<accession>A0A8I6RBR9</accession>
<keyword evidence="8 12" id="KW-0906">Nuclear pore complex</keyword>
<evidence type="ECO:0000256" key="8">
    <source>
        <dbReference type="ARBA" id="ARBA00023132"/>
    </source>
</evidence>
<evidence type="ECO:0000256" key="6">
    <source>
        <dbReference type="ARBA" id="ARBA00022927"/>
    </source>
</evidence>
<keyword evidence="7" id="KW-0811">Translocation</keyword>
<dbReference type="GO" id="GO:0006607">
    <property type="term" value="P:NLS-bearing protein import into nucleus"/>
    <property type="evidence" value="ECO:0007669"/>
    <property type="project" value="TreeGrafter"/>
</dbReference>
<keyword evidence="5 12" id="KW-0509">mRNA transport</keyword>
<keyword evidence="16" id="KW-1185">Reference proteome</keyword>
<evidence type="ECO:0000259" key="14">
    <source>
        <dbReference type="PROSITE" id="PS51472"/>
    </source>
</evidence>
<evidence type="ECO:0000256" key="5">
    <source>
        <dbReference type="ARBA" id="ARBA00022816"/>
    </source>
</evidence>
<evidence type="ECO:0000256" key="12">
    <source>
        <dbReference type="PROSITE-ProRule" id="PRU00804"/>
    </source>
</evidence>
<dbReference type="InterPro" id="IPR035979">
    <property type="entry name" value="RBD_domain_sf"/>
</dbReference>
<dbReference type="InterPro" id="IPR012677">
    <property type="entry name" value="Nucleotide-bd_a/b_plait_sf"/>
</dbReference>
<feature type="domain" description="RRM Nup35-type" evidence="14">
    <location>
        <begin position="178"/>
        <end position="258"/>
    </location>
</feature>
<dbReference type="GeneID" id="106663088"/>
<dbReference type="InterPro" id="IPR007846">
    <property type="entry name" value="RRM_NUP35_dom"/>
</dbReference>
<dbReference type="FunFam" id="3.30.70.330:FF:000095">
    <property type="entry name" value="Putative Nucleoporin NUP53"/>
    <property type="match status" value="1"/>
</dbReference>
<dbReference type="GO" id="GO:0006999">
    <property type="term" value="P:nuclear pore organization"/>
    <property type="evidence" value="ECO:0007669"/>
    <property type="project" value="TreeGrafter"/>
</dbReference>
<protein>
    <recommendedName>
        <fullName evidence="3">Nucleoporin NUP35</fullName>
    </recommendedName>
    <alternativeName>
        <fullName evidence="11">35 kDa nucleoporin</fullName>
    </alternativeName>
    <alternativeName>
        <fullName evidence="10">Nucleoporin NUP53</fullName>
    </alternativeName>
</protein>
<evidence type="ECO:0000256" key="10">
    <source>
        <dbReference type="ARBA" id="ARBA00029997"/>
    </source>
</evidence>
<dbReference type="EnsemblMetazoa" id="XM_014387656.2">
    <property type="protein sequence ID" value="XP_014243142.2"/>
    <property type="gene ID" value="LOC106663088"/>
</dbReference>
<proteinExistence type="inferred from homology"/>
<name>A0A8I6RBR9_CIMLE</name>
<dbReference type="AlphaFoldDB" id="A0A8I6RBR9"/>
<keyword evidence="4 12" id="KW-0813">Transport</keyword>
<dbReference type="GO" id="GO:0005543">
    <property type="term" value="F:phospholipid binding"/>
    <property type="evidence" value="ECO:0007669"/>
    <property type="project" value="TreeGrafter"/>
</dbReference>
<dbReference type="GO" id="GO:0017056">
    <property type="term" value="F:structural constituent of nuclear pore"/>
    <property type="evidence" value="ECO:0007669"/>
    <property type="project" value="TreeGrafter"/>
</dbReference>
<keyword evidence="13" id="KW-1133">Transmembrane helix</keyword>
<dbReference type="Gene3D" id="3.30.70.330">
    <property type="match status" value="1"/>
</dbReference>
<evidence type="ECO:0000256" key="3">
    <source>
        <dbReference type="ARBA" id="ARBA00016439"/>
    </source>
</evidence>
<evidence type="ECO:0000313" key="16">
    <source>
        <dbReference type="Proteomes" id="UP000494040"/>
    </source>
</evidence>
<evidence type="ECO:0000256" key="7">
    <source>
        <dbReference type="ARBA" id="ARBA00023010"/>
    </source>
</evidence>
<comment type="subcellular location">
    <subcellularLocation>
        <location evidence="1">Nucleus</location>
        <location evidence="1">Nuclear pore complex</location>
    </subcellularLocation>
</comment>
<dbReference type="PROSITE" id="PS51472">
    <property type="entry name" value="RRM_NUP35"/>
    <property type="match status" value="1"/>
</dbReference>
<keyword evidence="13" id="KW-0472">Membrane</keyword>
<dbReference type="CTD" id="129401"/>
<evidence type="ECO:0000256" key="11">
    <source>
        <dbReference type="ARBA" id="ARBA00030250"/>
    </source>
</evidence>
<dbReference type="OMA" id="YKSANND"/>
<keyword evidence="9 12" id="KW-0539">Nucleus</keyword>
<dbReference type="RefSeq" id="XP_014243142.2">
    <property type="nucleotide sequence ID" value="XM_014387656.2"/>
</dbReference>
<comment type="similarity">
    <text evidence="2">Belongs to the Nup35 family.</text>
</comment>
<evidence type="ECO:0000256" key="4">
    <source>
        <dbReference type="ARBA" id="ARBA00022448"/>
    </source>
</evidence>
<organism evidence="15 16">
    <name type="scientific">Cimex lectularius</name>
    <name type="common">Bed bug</name>
    <name type="synonym">Acanthia lectularia</name>
    <dbReference type="NCBI Taxonomy" id="79782"/>
    <lineage>
        <taxon>Eukaryota</taxon>
        <taxon>Metazoa</taxon>
        <taxon>Ecdysozoa</taxon>
        <taxon>Arthropoda</taxon>
        <taxon>Hexapoda</taxon>
        <taxon>Insecta</taxon>
        <taxon>Pterygota</taxon>
        <taxon>Neoptera</taxon>
        <taxon>Paraneoptera</taxon>
        <taxon>Hemiptera</taxon>
        <taxon>Heteroptera</taxon>
        <taxon>Panheteroptera</taxon>
        <taxon>Cimicomorpha</taxon>
        <taxon>Cimicidae</taxon>
        <taxon>Cimex</taxon>
    </lineage>
</organism>
<keyword evidence="13" id="KW-0812">Transmembrane</keyword>